<dbReference type="KEGG" id="plal:FXN65_09110"/>
<dbReference type="GO" id="GO:0005886">
    <property type="term" value="C:plasma membrane"/>
    <property type="evidence" value="ECO:0007669"/>
    <property type="project" value="UniProtKB-SubCell"/>
</dbReference>
<dbReference type="Proteomes" id="UP000327179">
    <property type="component" value="Chromosome"/>
</dbReference>
<accession>A0A5J6QKB0</accession>
<keyword evidence="4 6" id="KW-1133">Transmembrane helix</keyword>
<evidence type="ECO:0000256" key="5">
    <source>
        <dbReference type="ARBA" id="ARBA00023136"/>
    </source>
</evidence>
<evidence type="ECO:0000313" key="8">
    <source>
        <dbReference type="EMBL" id="QEY62225.1"/>
    </source>
</evidence>
<dbReference type="InterPro" id="IPR003856">
    <property type="entry name" value="LPS_length_determ_N"/>
</dbReference>
<keyword evidence="3 6" id="KW-0812">Transmembrane</keyword>
<gene>
    <name evidence="8" type="ORF">FXN65_09110</name>
</gene>
<organism evidence="8 9">
    <name type="scientific">Metapseudomonas lalkuanensis</name>
    <dbReference type="NCBI Taxonomy" id="2604832"/>
    <lineage>
        <taxon>Bacteria</taxon>
        <taxon>Pseudomonadati</taxon>
        <taxon>Pseudomonadota</taxon>
        <taxon>Gammaproteobacteria</taxon>
        <taxon>Pseudomonadales</taxon>
        <taxon>Pseudomonadaceae</taxon>
        <taxon>Metapseudomonas</taxon>
    </lineage>
</organism>
<keyword evidence="5 6" id="KW-0472">Membrane</keyword>
<protein>
    <recommendedName>
        <fullName evidence="7">Polysaccharide chain length determinant N-terminal domain-containing protein</fullName>
    </recommendedName>
</protein>
<dbReference type="Gene3D" id="3.30.1890.10">
    <property type="entry name" value="FepE-like"/>
    <property type="match status" value="1"/>
</dbReference>
<dbReference type="EMBL" id="CP043311">
    <property type="protein sequence ID" value="QEY62225.1"/>
    <property type="molecule type" value="Genomic_DNA"/>
</dbReference>
<evidence type="ECO:0000259" key="7">
    <source>
        <dbReference type="Pfam" id="PF02706"/>
    </source>
</evidence>
<keyword evidence="2" id="KW-1003">Cell membrane</keyword>
<proteinExistence type="predicted"/>
<dbReference type="RefSeq" id="WP_151132768.1">
    <property type="nucleotide sequence ID" value="NZ_CP043311.1"/>
</dbReference>
<comment type="subcellular location">
    <subcellularLocation>
        <location evidence="1">Cell membrane</location>
        <topology evidence="1">Multi-pass membrane protein</topology>
    </subcellularLocation>
</comment>
<feature type="transmembrane region" description="Helical" evidence="6">
    <location>
        <begin position="28"/>
        <end position="45"/>
    </location>
</feature>
<evidence type="ECO:0000256" key="2">
    <source>
        <dbReference type="ARBA" id="ARBA00022475"/>
    </source>
</evidence>
<dbReference type="AlphaFoldDB" id="A0A5J6QKB0"/>
<keyword evidence="9" id="KW-1185">Reference proteome</keyword>
<dbReference type="SUPFAM" id="SSF160355">
    <property type="entry name" value="Bacterial polysaccharide co-polymerase-like"/>
    <property type="match status" value="1"/>
</dbReference>
<evidence type="ECO:0000256" key="6">
    <source>
        <dbReference type="SAM" id="Phobius"/>
    </source>
</evidence>
<dbReference type="Pfam" id="PF02706">
    <property type="entry name" value="Wzz"/>
    <property type="match status" value="1"/>
</dbReference>
<evidence type="ECO:0000256" key="1">
    <source>
        <dbReference type="ARBA" id="ARBA00004651"/>
    </source>
</evidence>
<name>A0A5J6QKB0_9GAMM</name>
<feature type="domain" description="Polysaccharide chain length determinant N-terminal" evidence="7">
    <location>
        <begin position="12"/>
        <end position="98"/>
    </location>
</feature>
<feature type="transmembrane region" description="Helical" evidence="6">
    <location>
        <begin position="309"/>
        <end position="333"/>
    </location>
</feature>
<sequence length="338" mass="37218">MSNDCQGKMVQDEIGLLTIFCAFWERKLWVALVTATCTIVSVLYASSGKPIYQARATLLPPTELQISSLNVGRGVGTEFAPYTSDKVFSLLKKNLVSAYARQEYYKTISETGRKTGVVDSVDRVSFSVEPLPERLVLVVSGESPESIVKHAKGFLDVVDSLAKKEVVGNSNEEFDVKRKSIKLEMAALRKIAKLRRIDQIHRLQEALSIAESIKLVKMPVLQGASFSASEAAGAMVDSMMYLKGVEVLKAELHVLENRVSDDPYIPALRTLQEELEVLSVRDVNVEDITIFNMDGRVASSEISSGPRKFVVVLCGFIFGVGLGAFLALAHFLIKRGRL</sequence>
<evidence type="ECO:0000256" key="4">
    <source>
        <dbReference type="ARBA" id="ARBA00022989"/>
    </source>
</evidence>
<evidence type="ECO:0000313" key="9">
    <source>
        <dbReference type="Proteomes" id="UP000327179"/>
    </source>
</evidence>
<reference evidence="8 9" key="1">
    <citation type="submission" date="2019-08" db="EMBL/GenBank/DDBJ databases">
        <title>Whole-genome Sequencing of e-waste polymer degrading bacterium Pseudomonas sp. strain PE08.</title>
        <authorList>
            <person name="Kirdat K."/>
            <person name="Debbarma P."/>
            <person name="Narawade N."/>
            <person name="Suyal D."/>
            <person name="Thorat V."/>
            <person name="Shouche Y."/>
            <person name="Goel R."/>
            <person name="Yadav A."/>
        </authorList>
    </citation>
    <scope>NUCLEOTIDE SEQUENCE [LARGE SCALE GENOMIC DNA]</scope>
    <source>
        <strain evidence="8 9">PE08</strain>
    </source>
</reference>
<evidence type="ECO:0000256" key="3">
    <source>
        <dbReference type="ARBA" id="ARBA00022692"/>
    </source>
</evidence>